<dbReference type="InterPro" id="IPR014044">
    <property type="entry name" value="CAP_dom"/>
</dbReference>
<proteinExistence type="predicted"/>
<dbReference type="InterPro" id="IPR001283">
    <property type="entry name" value="CRISP-related"/>
</dbReference>
<accession>A0A6A1WJC6</accession>
<dbReference type="OrthoDB" id="337038at2759"/>
<gene>
    <name evidence="5" type="ORF">CJ030_MR2G026920</name>
</gene>
<sequence>MPPARMLLSVILSTSLLFMVVSALPDTQPFNFTHRAFRHHRFDDNAKAFLGSLKEHKKLRSLSKEFLFAHNKVRQHVGEPLLTWDRKLARYARRCATQRFLDCRMVHSYGPYGENLFWGKQDHWTPTEAVQSWVREHRFYDPQNNFCDPGQMCGHYTQIVWRDTLRVGCARKKCKNGGLYIICEYDPPGNYVNESPFGIVGSPVTPPS</sequence>
<feature type="domain" description="SCP" evidence="4">
    <location>
        <begin position="61"/>
        <end position="193"/>
    </location>
</feature>
<organism evidence="5 6">
    <name type="scientific">Morella rubra</name>
    <name type="common">Chinese bayberry</name>
    <dbReference type="NCBI Taxonomy" id="262757"/>
    <lineage>
        <taxon>Eukaryota</taxon>
        <taxon>Viridiplantae</taxon>
        <taxon>Streptophyta</taxon>
        <taxon>Embryophyta</taxon>
        <taxon>Tracheophyta</taxon>
        <taxon>Spermatophyta</taxon>
        <taxon>Magnoliopsida</taxon>
        <taxon>eudicotyledons</taxon>
        <taxon>Gunneridae</taxon>
        <taxon>Pentapetalae</taxon>
        <taxon>rosids</taxon>
        <taxon>fabids</taxon>
        <taxon>Fagales</taxon>
        <taxon>Myricaceae</taxon>
        <taxon>Morella</taxon>
    </lineage>
</organism>
<keyword evidence="3" id="KW-0732">Signal</keyword>
<protein>
    <submittedName>
        <fullName evidence="5">Pathogenesis-related protein 1C</fullName>
    </submittedName>
</protein>
<dbReference type="AlphaFoldDB" id="A0A6A1WJC6"/>
<keyword evidence="6" id="KW-1185">Reference proteome</keyword>
<dbReference type="CDD" id="cd05381">
    <property type="entry name" value="CAP_PR-1"/>
    <property type="match status" value="1"/>
</dbReference>
<dbReference type="Pfam" id="PF00188">
    <property type="entry name" value="CAP"/>
    <property type="match status" value="1"/>
</dbReference>
<evidence type="ECO:0000313" key="5">
    <source>
        <dbReference type="EMBL" id="KAB1223967.1"/>
    </source>
</evidence>
<dbReference type="InterPro" id="IPR002413">
    <property type="entry name" value="V5_allergen-like"/>
</dbReference>
<evidence type="ECO:0000259" key="4">
    <source>
        <dbReference type="SMART" id="SM00198"/>
    </source>
</evidence>
<dbReference type="GO" id="GO:0005576">
    <property type="term" value="C:extracellular region"/>
    <property type="evidence" value="ECO:0007669"/>
    <property type="project" value="InterPro"/>
</dbReference>
<evidence type="ECO:0000256" key="2">
    <source>
        <dbReference type="ARBA" id="ARBA00023265"/>
    </source>
</evidence>
<feature type="chain" id="PRO_5025394473" evidence="3">
    <location>
        <begin position="24"/>
        <end position="208"/>
    </location>
</feature>
<dbReference type="Proteomes" id="UP000516437">
    <property type="component" value="Chromosome 2"/>
</dbReference>
<keyword evidence="2" id="KW-0611">Plant defense</keyword>
<keyword evidence="2" id="KW-0568">Pathogenesis-related protein</keyword>
<comment type="function">
    <text evidence="1">Probably involved in the defense reaction of plants against pathogens.</text>
</comment>
<dbReference type="FunFam" id="3.40.33.10:FF:000004">
    <property type="entry name" value="CAP, cysteine-rich secretory protein, antigen 5"/>
    <property type="match status" value="1"/>
</dbReference>
<dbReference type="SMART" id="SM00198">
    <property type="entry name" value="SCP"/>
    <property type="match status" value="1"/>
</dbReference>
<comment type="caution">
    <text evidence="5">The sequence shown here is derived from an EMBL/GenBank/DDBJ whole genome shotgun (WGS) entry which is preliminary data.</text>
</comment>
<dbReference type="PRINTS" id="PR00837">
    <property type="entry name" value="V5TPXLIKE"/>
</dbReference>
<dbReference type="SUPFAM" id="SSF55797">
    <property type="entry name" value="PR-1-like"/>
    <property type="match status" value="1"/>
</dbReference>
<dbReference type="InterPro" id="IPR035940">
    <property type="entry name" value="CAP_sf"/>
</dbReference>
<feature type="signal peptide" evidence="3">
    <location>
        <begin position="1"/>
        <end position="23"/>
    </location>
</feature>
<dbReference type="InterPro" id="IPR018244">
    <property type="entry name" value="Allrgn_V5/Tpx1_CS"/>
</dbReference>
<name>A0A6A1WJC6_9ROSI</name>
<evidence type="ECO:0000256" key="1">
    <source>
        <dbReference type="ARBA" id="ARBA00003143"/>
    </source>
</evidence>
<dbReference type="PRINTS" id="PR00838">
    <property type="entry name" value="V5ALLERGEN"/>
</dbReference>
<dbReference type="PANTHER" id="PTHR10334">
    <property type="entry name" value="CYSTEINE-RICH SECRETORY PROTEIN-RELATED"/>
    <property type="match status" value="1"/>
</dbReference>
<evidence type="ECO:0000313" key="6">
    <source>
        <dbReference type="Proteomes" id="UP000516437"/>
    </source>
</evidence>
<evidence type="ECO:0000256" key="3">
    <source>
        <dbReference type="SAM" id="SignalP"/>
    </source>
</evidence>
<dbReference type="EMBL" id="RXIC02000020">
    <property type="protein sequence ID" value="KAB1223967.1"/>
    <property type="molecule type" value="Genomic_DNA"/>
</dbReference>
<dbReference type="Gene3D" id="3.40.33.10">
    <property type="entry name" value="CAP"/>
    <property type="match status" value="1"/>
</dbReference>
<dbReference type="PROSITE" id="PS01009">
    <property type="entry name" value="CRISP_1"/>
    <property type="match status" value="1"/>
</dbReference>
<reference evidence="5 6" key="1">
    <citation type="journal article" date="2019" name="Plant Biotechnol. J.">
        <title>The red bayberry genome and genetic basis of sex determination.</title>
        <authorList>
            <person name="Jia H.M."/>
            <person name="Jia H.J."/>
            <person name="Cai Q.L."/>
            <person name="Wang Y."/>
            <person name="Zhao H.B."/>
            <person name="Yang W.F."/>
            <person name="Wang G.Y."/>
            <person name="Li Y.H."/>
            <person name="Zhan D.L."/>
            <person name="Shen Y.T."/>
            <person name="Niu Q.F."/>
            <person name="Chang L."/>
            <person name="Qiu J."/>
            <person name="Zhao L."/>
            <person name="Xie H.B."/>
            <person name="Fu W.Y."/>
            <person name="Jin J."/>
            <person name="Li X.W."/>
            <person name="Jiao Y."/>
            <person name="Zhou C.C."/>
            <person name="Tu T."/>
            <person name="Chai C.Y."/>
            <person name="Gao J.L."/>
            <person name="Fan L.J."/>
            <person name="van de Weg E."/>
            <person name="Wang J.Y."/>
            <person name="Gao Z.S."/>
        </authorList>
    </citation>
    <scope>NUCLEOTIDE SEQUENCE [LARGE SCALE GENOMIC DNA]</scope>
    <source>
        <tissue evidence="5">Leaves</tissue>
    </source>
</reference>